<evidence type="ECO:0000313" key="2">
    <source>
        <dbReference type="EMBL" id="MFC5270883.1"/>
    </source>
</evidence>
<protein>
    <submittedName>
        <fullName evidence="2">Uncharacterized protein</fullName>
    </submittedName>
</protein>
<dbReference type="Proteomes" id="UP001596161">
    <property type="component" value="Unassembled WGS sequence"/>
</dbReference>
<dbReference type="RefSeq" id="WP_378017253.1">
    <property type="nucleotide sequence ID" value="NZ_JBHSKT010000005.1"/>
</dbReference>
<sequence>MLHLKLPFAKTASAKRSKLFLLALAISALTPLAGIAQKVDANKVWSTLKKAPVMKLKPEFNTYSVSYDFGTLPVQAKEKPELQDLKLQEADGDLNLKITFNKLFIVDKTQKTEGTVKAPARPGTKPQKAEGPVEPPKFYSLVNYMANYGYDLLDKKSGTTLYAFKKKNDIFTTPAFNTVSELNTYLKNSLETDLQAHILDKINKRIKYDFAAQNFEVRVAVNSVTGPSPAFAEINKASTDFAALASEKTPSKEAVQAQIAVWEKHLATADWKGKGAINKKVANALIENLCAAYMLTGDFAKLKEKVDLFEKNNLGAAGNASTLAFEADQNYPGSNPSVQAIKRKDKMQNYIKSNYHEFSYDLVGA</sequence>
<keyword evidence="3" id="KW-1185">Reference proteome</keyword>
<dbReference type="EMBL" id="JBHSKT010000005">
    <property type="protein sequence ID" value="MFC5270883.1"/>
    <property type="molecule type" value="Genomic_DNA"/>
</dbReference>
<gene>
    <name evidence="2" type="ORF">ACFPIB_09695</name>
</gene>
<comment type="caution">
    <text evidence="2">The sequence shown here is derived from an EMBL/GenBank/DDBJ whole genome shotgun (WGS) entry which is preliminary data.</text>
</comment>
<name>A0ABW0ECD2_9BACT</name>
<proteinExistence type="predicted"/>
<evidence type="ECO:0000313" key="3">
    <source>
        <dbReference type="Proteomes" id="UP001596161"/>
    </source>
</evidence>
<feature type="chain" id="PRO_5047500632" evidence="1">
    <location>
        <begin position="34"/>
        <end position="365"/>
    </location>
</feature>
<reference evidence="3" key="1">
    <citation type="journal article" date="2019" name="Int. J. Syst. Evol. Microbiol.">
        <title>The Global Catalogue of Microorganisms (GCM) 10K type strain sequencing project: providing services to taxonomists for standard genome sequencing and annotation.</title>
        <authorList>
            <consortium name="The Broad Institute Genomics Platform"/>
            <consortium name="The Broad Institute Genome Sequencing Center for Infectious Disease"/>
            <person name="Wu L."/>
            <person name="Ma J."/>
        </authorList>
    </citation>
    <scope>NUCLEOTIDE SEQUENCE [LARGE SCALE GENOMIC DNA]</scope>
    <source>
        <strain evidence="3">KACC 12602</strain>
    </source>
</reference>
<feature type="signal peptide" evidence="1">
    <location>
        <begin position="1"/>
        <end position="33"/>
    </location>
</feature>
<accession>A0ABW0ECD2</accession>
<organism evidence="2 3">
    <name type="scientific">Adhaeribacter terreus</name>
    <dbReference type="NCBI Taxonomy" id="529703"/>
    <lineage>
        <taxon>Bacteria</taxon>
        <taxon>Pseudomonadati</taxon>
        <taxon>Bacteroidota</taxon>
        <taxon>Cytophagia</taxon>
        <taxon>Cytophagales</taxon>
        <taxon>Hymenobacteraceae</taxon>
        <taxon>Adhaeribacter</taxon>
    </lineage>
</organism>
<evidence type="ECO:0000256" key="1">
    <source>
        <dbReference type="SAM" id="SignalP"/>
    </source>
</evidence>
<keyword evidence="1" id="KW-0732">Signal</keyword>